<evidence type="ECO:0000256" key="10">
    <source>
        <dbReference type="ARBA" id="ARBA00022786"/>
    </source>
</evidence>
<keyword evidence="19" id="KW-1185">Reference proteome</keyword>
<evidence type="ECO:0000256" key="8">
    <source>
        <dbReference type="ARBA" id="ARBA00022729"/>
    </source>
</evidence>
<dbReference type="PANTHER" id="PTHR46279:SF12">
    <property type="entry name" value="RING-TYPE E3 UBIQUITIN TRANSFERASE"/>
    <property type="match status" value="1"/>
</dbReference>
<evidence type="ECO:0000256" key="15">
    <source>
        <dbReference type="SAM" id="Phobius"/>
    </source>
</evidence>
<evidence type="ECO:0000256" key="7">
    <source>
        <dbReference type="ARBA" id="ARBA00022723"/>
    </source>
</evidence>
<comment type="catalytic activity">
    <reaction evidence="1">
        <text>S-ubiquitinyl-[E2 ubiquitin-conjugating enzyme]-L-cysteine + [acceptor protein]-L-lysine = [E2 ubiquitin-conjugating enzyme]-L-cysteine + N(6)-ubiquitinyl-[acceptor protein]-L-lysine.</text>
        <dbReference type="EC" id="2.3.2.27"/>
    </reaction>
</comment>
<evidence type="ECO:0000256" key="16">
    <source>
        <dbReference type="SAM" id="SignalP"/>
    </source>
</evidence>
<evidence type="ECO:0000256" key="4">
    <source>
        <dbReference type="ARBA" id="ARBA00012483"/>
    </source>
</evidence>
<evidence type="ECO:0000256" key="11">
    <source>
        <dbReference type="ARBA" id="ARBA00022833"/>
    </source>
</evidence>
<dbReference type="GO" id="GO:0008270">
    <property type="term" value="F:zinc ion binding"/>
    <property type="evidence" value="ECO:0007669"/>
    <property type="project" value="UniProtKB-KW"/>
</dbReference>
<evidence type="ECO:0000256" key="9">
    <source>
        <dbReference type="ARBA" id="ARBA00022771"/>
    </source>
</evidence>
<comment type="pathway">
    <text evidence="3">Protein modification; protein ubiquitination.</text>
</comment>
<feature type="chain" id="PRO_5042165948" description="RING-type E3 ubiquitin transferase" evidence="16">
    <location>
        <begin position="24"/>
        <end position="248"/>
    </location>
</feature>
<keyword evidence="7" id="KW-0479">Metal-binding</keyword>
<evidence type="ECO:0000256" key="12">
    <source>
        <dbReference type="ARBA" id="ARBA00022989"/>
    </source>
</evidence>
<organism evidence="18 19">
    <name type="scientific">Quillaja saponaria</name>
    <name type="common">Soap bark tree</name>
    <dbReference type="NCBI Taxonomy" id="32244"/>
    <lineage>
        <taxon>Eukaryota</taxon>
        <taxon>Viridiplantae</taxon>
        <taxon>Streptophyta</taxon>
        <taxon>Embryophyta</taxon>
        <taxon>Tracheophyta</taxon>
        <taxon>Spermatophyta</taxon>
        <taxon>Magnoliopsida</taxon>
        <taxon>eudicotyledons</taxon>
        <taxon>Gunneridae</taxon>
        <taxon>Pentapetalae</taxon>
        <taxon>rosids</taxon>
        <taxon>fabids</taxon>
        <taxon>Fabales</taxon>
        <taxon>Quillajaceae</taxon>
        <taxon>Quillaja</taxon>
    </lineage>
</organism>
<dbReference type="AlphaFoldDB" id="A0AAD7L6W2"/>
<keyword evidence="6 15" id="KW-0812">Transmembrane</keyword>
<dbReference type="InterPro" id="IPR025287">
    <property type="entry name" value="WAK_GUB"/>
</dbReference>
<keyword evidence="9" id="KW-0863">Zinc-finger</keyword>
<dbReference type="Proteomes" id="UP001163823">
    <property type="component" value="Chromosome 10"/>
</dbReference>
<evidence type="ECO:0000313" key="19">
    <source>
        <dbReference type="Proteomes" id="UP001163823"/>
    </source>
</evidence>
<feature type="transmembrane region" description="Helical" evidence="15">
    <location>
        <begin position="209"/>
        <end position="228"/>
    </location>
</feature>
<comment type="caution">
    <text evidence="18">The sequence shown here is derived from an EMBL/GenBank/DDBJ whole genome shotgun (WGS) entry which is preliminary data.</text>
</comment>
<keyword evidence="5" id="KW-0808">Transferase</keyword>
<evidence type="ECO:0000313" key="18">
    <source>
        <dbReference type="EMBL" id="KAJ7952554.1"/>
    </source>
</evidence>
<evidence type="ECO:0000256" key="13">
    <source>
        <dbReference type="ARBA" id="ARBA00023136"/>
    </source>
</evidence>
<dbReference type="GO" id="GO:0061630">
    <property type="term" value="F:ubiquitin protein ligase activity"/>
    <property type="evidence" value="ECO:0007669"/>
    <property type="project" value="UniProtKB-EC"/>
</dbReference>
<dbReference type="InterPro" id="IPR046948">
    <property type="entry name" value="ATL20-22-like"/>
</dbReference>
<proteinExistence type="inferred from homology"/>
<evidence type="ECO:0000256" key="6">
    <source>
        <dbReference type="ARBA" id="ARBA00022692"/>
    </source>
</evidence>
<reference evidence="18" key="1">
    <citation type="journal article" date="2023" name="Science">
        <title>Elucidation of the pathway for biosynthesis of saponin adjuvants from the soapbark tree.</title>
        <authorList>
            <person name="Reed J."/>
            <person name="Orme A."/>
            <person name="El-Demerdash A."/>
            <person name="Owen C."/>
            <person name="Martin L.B.B."/>
            <person name="Misra R.C."/>
            <person name="Kikuchi S."/>
            <person name="Rejzek M."/>
            <person name="Martin A.C."/>
            <person name="Harkess A."/>
            <person name="Leebens-Mack J."/>
            <person name="Louveau T."/>
            <person name="Stephenson M.J."/>
            <person name="Osbourn A."/>
        </authorList>
    </citation>
    <scope>NUCLEOTIDE SEQUENCE</scope>
    <source>
        <strain evidence="18">S10</strain>
    </source>
</reference>
<evidence type="ECO:0000256" key="1">
    <source>
        <dbReference type="ARBA" id="ARBA00000900"/>
    </source>
</evidence>
<dbReference type="GO" id="GO:0016020">
    <property type="term" value="C:membrane"/>
    <property type="evidence" value="ECO:0007669"/>
    <property type="project" value="UniProtKB-SubCell"/>
</dbReference>
<comment type="similarity">
    <text evidence="14">Belongs to the RING-type zinc finger family. ATL subfamily.</text>
</comment>
<evidence type="ECO:0000256" key="3">
    <source>
        <dbReference type="ARBA" id="ARBA00004906"/>
    </source>
</evidence>
<gene>
    <name evidence="18" type="ORF">O6P43_024383</name>
</gene>
<keyword evidence="12 15" id="KW-1133">Transmembrane helix</keyword>
<keyword evidence="11" id="KW-0862">Zinc</keyword>
<dbReference type="KEGG" id="qsa:O6P43_024383"/>
<dbReference type="GO" id="GO:0030247">
    <property type="term" value="F:polysaccharide binding"/>
    <property type="evidence" value="ECO:0007669"/>
    <property type="project" value="InterPro"/>
</dbReference>
<dbReference type="Pfam" id="PF13947">
    <property type="entry name" value="GUB_WAK_bind"/>
    <property type="match status" value="1"/>
</dbReference>
<protein>
    <recommendedName>
        <fullName evidence="4">RING-type E3 ubiquitin transferase</fullName>
        <ecNumber evidence="4">2.3.2.27</ecNumber>
    </recommendedName>
</protein>
<evidence type="ECO:0000259" key="17">
    <source>
        <dbReference type="Pfam" id="PF13947"/>
    </source>
</evidence>
<keyword evidence="8 16" id="KW-0732">Signal</keyword>
<evidence type="ECO:0000256" key="14">
    <source>
        <dbReference type="ARBA" id="ARBA00024209"/>
    </source>
</evidence>
<accession>A0AAD7L6W2</accession>
<evidence type="ECO:0000256" key="5">
    <source>
        <dbReference type="ARBA" id="ARBA00022679"/>
    </source>
</evidence>
<feature type="signal peptide" evidence="16">
    <location>
        <begin position="1"/>
        <end position="23"/>
    </location>
</feature>
<dbReference type="PANTHER" id="PTHR46279">
    <property type="entry name" value="RING/U-BOX SUPERFAMILY PROTEIN"/>
    <property type="match status" value="1"/>
</dbReference>
<dbReference type="EMBL" id="JARAOO010000010">
    <property type="protein sequence ID" value="KAJ7952554.1"/>
    <property type="molecule type" value="Genomic_DNA"/>
</dbReference>
<comment type="subcellular location">
    <subcellularLocation>
        <location evidence="2">Membrane</location>
        <topology evidence="2">Single-pass membrane protein</topology>
    </subcellularLocation>
</comment>
<name>A0AAD7L6W2_QUISA</name>
<sequence length="248" mass="27915">MDTFIFFILFCVSIFQSIEVLNANCPPIKCSVAGPEIRFPFRVEGQHSQNCNTSGNFELICEDNTTTIHFPSYGNMIVESISYDTRKLDLLDPKSCVHEVFLNLNLSLTPFLYYHVLKNYTYLNCSASLSPSFTEIPCLSGSDCHFYTVDPSLPVPVSCKKVKTVAIPFAYSPYLSDNTFGLGLTWDLPESEEYRAGHQTEHFYITDNTVVSISIIIFAAAAAISMKIHYNKKHCHQMEGDVLMRLTG</sequence>
<keyword evidence="13 15" id="KW-0472">Membrane</keyword>
<keyword evidence="10" id="KW-0833">Ubl conjugation pathway</keyword>
<evidence type="ECO:0000256" key="2">
    <source>
        <dbReference type="ARBA" id="ARBA00004167"/>
    </source>
</evidence>
<dbReference type="EC" id="2.3.2.27" evidence="4"/>
<feature type="domain" description="Wall-associated receptor kinase galacturonan-binding" evidence="17">
    <location>
        <begin position="25"/>
        <end position="90"/>
    </location>
</feature>